<feature type="domain" description="DNA-directed DNA polymerase X" evidence="5">
    <location>
        <begin position="1"/>
        <end position="303"/>
    </location>
</feature>
<dbReference type="GO" id="GO:0003677">
    <property type="term" value="F:DNA binding"/>
    <property type="evidence" value="ECO:0007669"/>
    <property type="project" value="InterPro"/>
</dbReference>
<dbReference type="InterPro" id="IPR047967">
    <property type="entry name" value="PolX_PHP"/>
</dbReference>
<keyword evidence="1" id="KW-0237">DNA synthesis</keyword>
<dbReference type="Pfam" id="PF02811">
    <property type="entry name" value="PHP"/>
    <property type="match status" value="1"/>
</dbReference>
<organism evidence="6 7">
    <name type="scientific">Heliophilum fasciatum</name>
    <dbReference type="NCBI Taxonomy" id="35700"/>
    <lineage>
        <taxon>Bacteria</taxon>
        <taxon>Bacillati</taxon>
        <taxon>Bacillota</taxon>
        <taxon>Clostridia</taxon>
        <taxon>Eubacteriales</taxon>
        <taxon>Heliobacteriaceae</taxon>
        <taxon>Heliophilum</taxon>
    </lineage>
</organism>
<dbReference type="CDD" id="cd07436">
    <property type="entry name" value="PHP_PolX"/>
    <property type="match status" value="1"/>
</dbReference>
<keyword evidence="7" id="KW-1185">Reference proteome</keyword>
<evidence type="ECO:0000256" key="2">
    <source>
        <dbReference type="ARBA" id="ARBA00022705"/>
    </source>
</evidence>
<gene>
    <name evidence="6" type="ORF">EDD73_10112</name>
</gene>
<reference evidence="6 7" key="1">
    <citation type="submission" date="2019-03" db="EMBL/GenBank/DDBJ databases">
        <title>Genomic Encyclopedia of Type Strains, Phase IV (KMG-IV): sequencing the most valuable type-strain genomes for metagenomic binning, comparative biology and taxonomic classification.</title>
        <authorList>
            <person name="Goeker M."/>
        </authorList>
    </citation>
    <scope>NUCLEOTIDE SEQUENCE [LARGE SCALE GENOMIC DNA]</scope>
    <source>
        <strain evidence="6 7">DSM 11170</strain>
    </source>
</reference>
<dbReference type="InterPro" id="IPR027421">
    <property type="entry name" value="DNA_pol_lamdba_lyase_dom_sf"/>
</dbReference>
<dbReference type="SUPFAM" id="SSF158702">
    <property type="entry name" value="Sec63 N-terminal domain-like"/>
    <property type="match status" value="1"/>
</dbReference>
<feature type="domain" description="Helix-hairpin-helix DNA-binding motif class 1" evidence="3">
    <location>
        <begin position="48"/>
        <end position="67"/>
    </location>
</feature>
<dbReference type="GO" id="GO:0008270">
    <property type="term" value="F:zinc ion binding"/>
    <property type="evidence" value="ECO:0007669"/>
    <property type="project" value="TreeGrafter"/>
</dbReference>
<dbReference type="Pfam" id="PF14716">
    <property type="entry name" value="HHH_8"/>
    <property type="match status" value="1"/>
</dbReference>
<evidence type="ECO:0000313" key="6">
    <source>
        <dbReference type="EMBL" id="TCP68853.1"/>
    </source>
</evidence>
<feature type="domain" description="Polymerase/histidinol phosphatase N-terminal" evidence="4">
    <location>
        <begin position="327"/>
        <end position="406"/>
    </location>
</feature>
<dbReference type="AlphaFoldDB" id="A0A4R2RYZ6"/>
<dbReference type="PANTHER" id="PTHR36928:SF1">
    <property type="entry name" value="PHOSPHATASE YCDX-RELATED"/>
    <property type="match status" value="1"/>
</dbReference>
<dbReference type="InterPro" id="IPR050243">
    <property type="entry name" value="PHP_phosphatase"/>
</dbReference>
<dbReference type="PIRSF" id="PIRSF005047">
    <property type="entry name" value="UCP005047_YshC"/>
    <property type="match status" value="1"/>
</dbReference>
<dbReference type="FunFam" id="3.20.20.140:FF:000047">
    <property type="entry name" value="PHP domain-containing protein"/>
    <property type="match status" value="1"/>
</dbReference>
<dbReference type="InterPro" id="IPR043519">
    <property type="entry name" value="NT_sf"/>
</dbReference>
<feature type="domain" description="Helix-hairpin-helix DNA-binding motif class 1" evidence="3">
    <location>
        <begin position="122"/>
        <end position="141"/>
    </location>
</feature>
<evidence type="ECO:0000256" key="1">
    <source>
        <dbReference type="ARBA" id="ARBA00022634"/>
    </source>
</evidence>
<evidence type="ECO:0000259" key="5">
    <source>
        <dbReference type="SMART" id="SM00483"/>
    </source>
</evidence>
<dbReference type="SMART" id="SM00481">
    <property type="entry name" value="POLIIIAc"/>
    <property type="match status" value="1"/>
</dbReference>
<dbReference type="PANTHER" id="PTHR36928">
    <property type="entry name" value="PHOSPHATASE YCDX-RELATED"/>
    <property type="match status" value="1"/>
</dbReference>
<sequence length="562" mass="62813">MHNQEIAWALSEIADLLEIQGEKPWSWRKAARVVEGLESPATLLQARGQLEKIPGIGPAVAQEIDQIVHDGVSRRQRKLRQQVPPGLMEVGKLPGIGVATVQLFFRHGFTTLEELEEAARARKLRRLPGMGPKTEAAVLRGIEFLRRHHDKYGIGIVKPIAEDMCRFLRQLAEVQRAEITGPLRRGQELLTDVQILIVANPVSAVLQLLRRHPSVEKVLAEGPQSICVANVFGLPLWIEAVDEADFARRWVETTGPAAHWQQLQSRKSVTPANSWSHYLSAQENEEAFYQSLGLPWIPPELRANGQEVAQALAGQLPALIEAGDLRGDLHMHTGWSDGVSTLEEMIQAGREQGYEYMAITDHSRALSVARGLSEAKLQEQRRLIRQYSGRDKTMTVLAGIEMDILPDARLDYPDELLEGMDLVIASVHTHLRQERSKIHQRIETALKNPHVDILAHPTGRLIGHREPFDVDVEWMLELAAKTGTALEINSTPDRLDLAPAHARMARELGIPIVINTDAHDRSRLGDIRYGVTQARRAGLEAEDVLNTRPLKELQAFLDRSKG</sequence>
<proteinExistence type="predicted"/>
<dbReference type="GO" id="GO:0042578">
    <property type="term" value="F:phosphoric ester hydrolase activity"/>
    <property type="evidence" value="ECO:0007669"/>
    <property type="project" value="TreeGrafter"/>
</dbReference>
<evidence type="ECO:0000259" key="3">
    <source>
        <dbReference type="SMART" id="SM00278"/>
    </source>
</evidence>
<dbReference type="InterPro" id="IPR002054">
    <property type="entry name" value="DNA-dir_DNA_pol_X"/>
</dbReference>
<dbReference type="NCBIfam" id="NF006375">
    <property type="entry name" value="PRK08609.1"/>
    <property type="match status" value="1"/>
</dbReference>
<feature type="domain" description="Helix-hairpin-helix DNA-binding motif class 1" evidence="3">
    <location>
        <begin position="88"/>
        <end position="107"/>
    </location>
</feature>
<dbReference type="InterPro" id="IPR022311">
    <property type="entry name" value="PolX-like"/>
</dbReference>
<dbReference type="SUPFAM" id="SSF89550">
    <property type="entry name" value="PHP domain-like"/>
    <property type="match status" value="1"/>
</dbReference>
<dbReference type="SMART" id="SM00278">
    <property type="entry name" value="HhH1"/>
    <property type="match status" value="3"/>
</dbReference>
<evidence type="ECO:0000259" key="4">
    <source>
        <dbReference type="SMART" id="SM00481"/>
    </source>
</evidence>
<dbReference type="Gene3D" id="3.20.20.140">
    <property type="entry name" value="Metal-dependent hydrolases"/>
    <property type="match status" value="1"/>
</dbReference>
<dbReference type="SMART" id="SM00483">
    <property type="entry name" value="POLXc"/>
    <property type="match status" value="1"/>
</dbReference>
<dbReference type="InterPro" id="IPR004013">
    <property type="entry name" value="PHP_dom"/>
</dbReference>
<dbReference type="Proteomes" id="UP000294813">
    <property type="component" value="Unassembled WGS sequence"/>
</dbReference>
<dbReference type="Gene3D" id="1.10.150.110">
    <property type="entry name" value="DNA polymerase beta, N-terminal domain-like"/>
    <property type="match status" value="1"/>
</dbReference>
<dbReference type="Gene3D" id="1.10.150.20">
    <property type="entry name" value="5' to 3' exonuclease, C-terminal subdomain"/>
    <property type="match status" value="1"/>
</dbReference>
<dbReference type="GO" id="GO:0006281">
    <property type="term" value="P:DNA repair"/>
    <property type="evidence" value="ECO:0007669"/>
    <property type="project" value="InterPro"/>
</dbReference>
<dbReference type="InterPro" id="IPR010996">
    <property type="entry name" value="HHH_MUS81"/>
</dbReference>
<keyword evidence="2" id="KW-0235">DNA replication</keyword>
<dbReference type="InterPro" id="IPR016195">
    <property type="entry name" value="Pol/histidinol_Pase-like"/>
</dbReference>
<dbReference type="SUPFAM" id="SSF81301">
    <property type="entry name" value="Nucleotidyltransferase"/>
    <property type="match status" value="1"/>
</dbReference>
<dbReference type="Pfam" id="PF14520">
    <property type="entry name" value="HHH_5"/>
    <property type="match status" value="1"/>
</dbReference>
<dbReference type="Gene3D" id="3.30.460.10">
    <property type="entry name" value="Beta Polymerase, domain 2"/>
    <property type="match status" value="1"/>
</dbReference>
<name>A0A4R2RYZ6_9FIRM</name>
<dbReference type="OrthoDB" id="9808747at2"/>
<dbReference type="RefSeq" id="WP_131917575.1">
    <property type="nucleotide sequence ID" value="NZ_JAOQNU010000001.1"/>
</dbReference>
<protein>
    <submittedName>
        <fullName evidence="6">DNA polymerase (Family 10)</fullName>
    </submittedName>
</protein>
<accession>A0A4R2RYZ6</accession>
<dbReference type="GO" id="GO:0003887">
    <property type="term" value="F:DNA-directed DNA polymerase activity"/>
    <property type="evidence" value="ECO:0007669"/>
    <property type="project" value="InterPro"/>
</dbReference>
<dbReference type="SUPFAM" id="SSF47802">
    <property type="entry name" value="DNA polymerase beta, N-terminal domain-like"/>
    <property type="match status" value="1"/>
</dbReference>
<dbReference type="EMBL" id="SLXT01000001">
    <property type="protein sequence ID" value="TCP68853.1"/>
    <property type="molecule type" value="Genomic_DNA"/>
</dbReference>
<dbReference type="GO" id="GO:0005829">
    <property type="term" value="C:cytosol"/>
    <property type="evidence" value="ECO:0007669"/>
    <property type="project" value="TreeGrafter"/>
</dbReference>
<comment type="caution">
    <text evidence="6">The sequence shown here is derived from an EMBL/GenBank/DDBJ whole genome shotgun (WGS) entry which is preliminary data.</text>
</comment>
<evidence type="ECO:0000313" key="7">
    <source>
        <dbReference type="Proteomes" id="UP000294813"/>
    </source>
</evidence>
<dbReference type="InterPro" id="IPR003141">
    <property type="entry name" value="Pol/His_phosphatase_N"/>
</dbReference>
<dbReference type="InterPro" id="IPR003583">
    <property type="entry name" value="Hlx-hairpin-Hlx_DNA-bd_motif"/>
</dbReference>